<dbReference type="OrthoDB" id="9782449at2"/>
<reference evidence="1 2" key="1">
    <citation type="submission" date="2018-05" db="EMBL/GenBank/DDBJ databases">
        <title>Genomic Encyclopedia of Type Strains, Phase IV (KMG-IV): sequencing the most valuable type-strain genomes for metagenomic binning, comparative biology and taxonomic classification.</title>
        <authorList>
            <person name="Goeker M."/>
        </authorList>
    </citation>
    <scope>NUCLEOTIDE SEQUENCE [LARGE SCALE GENOMIC DNA]</scope>
    <source>
        <strain evidence="1 2">DSM 25134</strain>
    </source>
</reference>
<dbReference type="Gene3D" id="1.10.150.240">
    <property type="entry name" value="Putative phosphatase, domain 2"/>
    <property type="match status" value="1"/>
</dbReference>
<gene>
    <name evidence="1" type="ORF">DFR38_105112</name>
</gene>
<dbReference type="SFLD" id="SFLDG01135">
    <property type="entry name" value="C1.5.6:_HAD__Beta-PGM__Phospha"/>
    <property type="match status" value="1"/>
</dbReference>
<dbReference type="InterPro" id="IPR041492">
    <property type="entry name" value="HAD_2"/>
</dbReference>
<dbReference type="InterPro" id="IPR050155">
    <property type="entry name" value="HAD-like_hydrolase_sf"/>
</dbReference>
<dbReference type="SFLD" id="SFLDG01129">
    <property type="entry name" value="C1.5:_HAD__Beta-PGM__Phosphata"/>
    <property type="match status" value="1"/>
</dbReference>
<dbReference type="InterPro" id="IPR023198">
    <property type="entry name" value="PGP-like_dom2"/>
</dbReference>
<dbReference type="PANTHER" id="PTHR43434:SF24">
    <property type="entry name" value="HYDROLASE-RELATED"/>
    <property type="match status" value="1"/>
</dbReference>
<dbReference type="InterPro" id="IPR006439">
    <property type="entry name" value="HAD-SF_hydro_IA"/>
</dbReference>
<dbReference type="InterPro" id="IPR023214">
    <property type="entry name" value="HAD_sf"/>
</dbReference>
<dbReference type="NCBIfam" id="TIGR01549">
    <property type="entry name" value="HAD-SF-IA-v1"/>
    <property type="match status" value="1"/>
</dbReference>
<dbReference type="GO" id="GO:0005829">
    <property type="term" value="C:cytosol"/>
    <property type="evidence" value="ECO:0007669"/>
    <property type="project" value="TreeGrafter"/>
</dbReference>
<proteinExistence type="predicted"/>
<organism evidence="1 2">
    <name type="scientific">Aquitalea magnusonii</name>
    <dbReference type="NCBI Taxonomy" id="332411"/>
    <lineage>
        <taxon>Bacteria</taxon>
        <taxon>Pseudomonadati</taxon>
        <taxon>Pseudomonadota</taxon>
        <taxon>Betaproteobacteria</taxon>
        <taxon>Neisseriales</taxon>
        <taxon>Chromobacteriaceae</taxon>
        <taxon>Aquitalea</taxon>
    </lineage>
</organism>
<dbReference type="PANTHER" id="PTHR43434">
    <property type="entry name" value="PHOSPHOGLYCOLATE PHOSPHATASE"/>
    <property type="match status" value="1"/>
</dbReference>
<name>A0A318JM04_9NEIS</name>
<dbReference type="Pfam" id="PF13419">
    <property type="entry name" value="HAD_2"/>
    <property type="match status" value="1"/>
</dbReference>
<evidence type="ECO:0000313" key="1">
    <source>
        <dbReference type="EMBL" id="PXX49069.1"/>
    </source>
</evidence>
<dbReference type="GO" id="GO:0008967">
    <property type="term" value="F:phosphoglycolate phosphatase activity"/>
    <property type="evidence" value="ECO:0007669"/>
    <property type="project" value="TreeGrafter"/>
</dbReference>
<dbReference type="EMBL" id="QJKC01000005">
    <property type="protein sequence ID" value="PXX49069.1"/>
    <property type="molecule type" value="Genomic_DNA"/>
</dbReference>
<dbReference type="RefSeq" id="WP_059286155.1">
    <property type="nucleotide sequence ID" value="NZ_LNQU01000060.1"/>
</dbReference>
<protein>
    <submittedName>
        <fullName evidence="1">Phosphoglycolate phosphatase</fullName>
    </submittedName>
</protein>
<dbReference type="AlphaFoldDB" id="A0A318JM04"/>
<dbReference type="Gene3D" id="3.40.50.1000">
    <property type="entry name" value="HAD superfamily/HAD-like"/>
    <property type="match status" value="1"/>
</dbReference>
<dbReference type="SUPFAM" id="SSF56784">
    <property type="entry name" value="HAD-like"/>
    <property type="match status" value="1"/>
</dbReference>
<accession>A0A318JM04</accession>
<evidence type="ECO:0000313" key="2">
    <source>
        <dbReference type="Proteomes" id="UP000248395"/>
    </source>
</evidence>
<dbReference type="InterPro" id="IPR036412">
    <property type="entry name" value="HAD-like_sf"/>
</dbReference>
<sequence>MARHYDLLVFDWDGTLMDSTAHITHSIQNACRELGLPVPERQAASHVIGLRLDQALHLACPGLDDAQHKALTECFIRHYRSSDDGVTLFDGVREGLHALRERGVFMAVATGNSRVGLNRLLAETGLGPLFDTTRTVDECHSKPHPAMLQEISDELGVELARTVMIGDTSHDLNMALNARAHGVGVSYGAHDVQLLQACQPQAIVHSFAELQQWLLTRLD</sequence>
<dbReference type="GO" id="GO:0006281">
    <property type="term" value="P:DNA repair"/>
    <property type="evidence" value="ECO:0007669"/>
    <property type="project" value="TreeGrafter"/>
</dbReference>
<dbReference type="Proteomes" id="UP000248395">
    <property type="component" value="Unassembled WGS sequence"/>
</dbReference>
<keyword evidence="2" id="KW-1185">Reference proteome</keyword>
<dbReference type="SFLD" id="SFLDS00003">
    <property type="entry name" value="Haloacid_Dehalogenase"/>
    <property type="match status" value="1"/>
</dbReference>
<comment type="caution">
    <text evidence="1">The sequence shown here is derived from an EMBL/GenBank/DDBJ whole genome shotgun (WGS) entry which is preliminary data.</text>
</comment>